<dbReference type="Gene3D" id="1.10.20.10">
    <property type="entry name" value="Histone, subunit A"/>
    <property type="match status" value="1"/>
</dbReference>
<evidence type="ECO:0000259" key="4">
    <source>
        <dbReference type="Pfam" id="PF00808"/>
    </source>
</evidence>
<dbReference type="Pfam" id="PF00808">
    <property type="entry name" value="CBFD_NFYB_HMF"/>
    <property type="match status" value="1"/>
</dbReference>
<feature type="compositionally biased region" description="Polar residues" evidence="3">
    <location>
        <begin position="34"/>
        <end position="54"/>
    </location>
</feature>
<dbReference type="SUPFAM" id="SSF47113">
    <property type="entry name" value="Histone-fold"/>
    <property type="match status" value="1"/>
</dbReference>
<dbReference type="AlphaFoldDB" id="A0A8H3ENH4"/>
<dbReference type="PANTHER" id="PTHR10252:SF5">
    <property type="entry name" value="DR1-ASSOCIATED COREPRESSOR"/>
    <property type="match status" value="1"/>
</dbReference>
<sequence length="256" mass="28131">MSEQRRTYAPVSPNLQARQTAATPPNIPPLQQAYYPTNSIGIPQSNSYLSASNVPLQSPYQPPYQQAYQPPSLQFGQSNILSGNDDEMDQDHPTTKPTQPAKRGRKPKVKPEDSSLPDEPAEPVKPYPGQLEGIVVRNKFPTARIKRIMQADEDVGKVAQVTPTAVNKALELFIVDFVLRSVEVAKSKGQKKVTTQHMKHVVTSEERFDWCKDFVGKIPDPPEKGGAGDDENGAGTKRKRAGGGSRRAKAKDSDDD</sequence>
<keyword evidence="6" id="KW-1185">Reference proteome</keyword>
<comment type="subcellular location">
    <subcellularLocation>
        <location evidence="1">Nucleus</location>
    </subcellularLocation>
</comment>
<dbReference type="GO" id="GO:0016251">
    <property type="term" value="F:RNA polymerase II general transcription initiation factor activity"/>
    <property type="evidence" value="ECO:0007669"/>
    <property type="project" value="TreeGrafter"/>
</dbReference>
<reference evidence="5" key="1">
    <citation type="submission" date="2021-03" db="EMBL/GenBank/DDBJ databases">
        <authorList>
            <person name="Tagirdzhanova G."/>
        </authorList>
    </citation>
    <scope>NUCLEOTIDE SEQUENCE</scope>
</reference>
<dbReference type="InterPro" id="IPR009072">
    <property type="entry name" value="Histone-fold"/>
</dbReference>
<dbReference type="OrthoDB" id="653904at2759"/>
<evidence type="ECO:0000256" key="1">
    <source>
        <dbReference type="ARBA" id="ARBA00004123"/>
    </source>
</evidence>
<evidence type="ECO:0000256" key="3">
    <source>
        <dbReference type="SAM" id="MobiDB-lite"/>
    </source>
</evidence>
<accession>A0A8H3ENH4</accession>
<protein>
    <recommendedName>
        <fullName evidence="4">Transcription factor CBF/NF-Y/archaeal histone domain-containing protein</fullName>
    </recommendedName>
</protein>
<dbReference type="Proteomes" id="UP000664169">
    <property type="component" value="Unassembled WGS sequence"/>
</dbReference>
<proteinExistence type="predicted"/>
<name>A0A8H3ENH4_9LECA</name>
<evidence type="ECO:0000256" key="2">
    <source>
        <dbReference type="ARBA" id="ARBA00023242"/>
    </source>
</evidence>
<dbReference type="PANTHER" id="PTHR10252">
    <property type="entry name" value="HISTONE-LIKE TRANSCRIPTION FACTOR CCAAT-RELATED"/>
    <property type="match status" value="1"/>
</dbReference>
<gene>
    <name evidence="5" type="ORF">GOMPHAMPRED_006319</name>
</gene>
<evidence type="ECO:0000313" key="5">
    <source>
        <dbReference type="EMBL" id="CAF9908805.1"/>
    </source>
</evidence>
<feature type="compositionally biased region" description="Basic and acidic residues" evidence="3">
    <location>
        <begin position="213"/>
        <end position="227"/>
    </location>
</feature>
<feature type="compositionally biased region" description="Basic residues" evidence="3">
    <location>
        <begin position="236"/>
        <end position="249"/>
    </location>
</feature>
<dbReference type="GO" id="GO:0001046">
    <property type="term" value="F:core promoter sequence-specific DNA binding"/>
    <property type="evidence" value="ECO:0007669"/>
    <property type="project" value="TreeGrafter"/>
</dbReference>
<dbReference type="CDD" id="cd22906">
    <property type="entry name" value="HFD_DRAP1"/>
    <property type="match status" value="1"/>
</dbReference>
<dbReference type="GO" id="GO:0046982">
    <property type="term" value="F:protein heterodimerization activity"/>
    <property type="evidence" value="ECO:0007669"/>
    <property type="project" value="InterPro"/>
</dbReference>
<evidence type="ECO:0000313" key="6">
    <source>
        <dbReference type="Proteomes" id="UP000664169"/>
    </source>
</evidence>
<dbReference type="GO" id="GO:0017054">
    <property type="term" value="C:negative cofactor 2 complex"/>
    <property type="evidence" value="ECO:0007669"/>
    <property type="project" value="TreeGrafter"/>
</dbReference>
<feature type="compositionally biased region" description="Low complexity" evidence="3">
    <location>
        <begin position="55"/>
        <end position="74"/>
    </location>
</feature>
<keyword evidence="2" id="KW-0539">Nucleus</keyword>
<dbReference type="InterPro" id="IPR003958">
    <property type="entry name" value="CBFA_NFYB_domain"/>
</dbReference>
<organism evidence="5 6">
    <name type="scientific">Gomphillus americanus</name>
    <dbReference type="NCBI Taxonomy" id="1940652"/>
    <lineage>
        <taxon>Eukaryota</taxon>
        <taxon>Fungi</taxon>
        <taxon>Dikarya</taxon>
        <taxon>Ascomycota</taxon>
        <taxon>Pezizomycotina</taxon>
        <taxon>Lecanoromycetes</taxon>
        <taxon>OSLEUM clade</taxon>
        <taxon>Ostropomycetidae</taxon>
        <taxon>Ostropales</taxon>
        <taxon>Graphidaceae</taxon>
        <taxon>Gomphilloideae</taxon>
        <taxon>Gomphillus</taxon>
    </lineage>
</organism>
<feature type="domain" description="Transcription factor CBF/NF-Y/archaeal histone" evidence="4">
    <location>
        <begin position="139"/>
        <end position="202"/>
    </location>
</feature>
<dbReference type="EMBL" id="CAJPDQ010000004">
    <property type="protein sequence ID" value="CAF9908805.1"/>
    <property type="molecule type" value="Genomic_DNA"/>
</dbReference>
<feature type="region of interest" description="Disordered" evidence="3">
    <location>
        <begin position="1"/>
        <end position="128"/>
    </location>
</feature>
<feature type="region of interest" description="Disordered" evidence="3">
    <location>
        <begin position="213"/>
        <end position="256"/>
    </location>
</feature>
<comment type="caution">
    <text evidence="5">The sequence shown here is derived from an EMBL/GenBank/DDBJ whole genome shotgun (WGS) entry which is preliminary data.</text>
</comment>
<feature type="compositionally biased region" description="Polar residues" evidence="3">
    <location>
        <begin position="13"/>
        <end position="23"/>
    </location>
</feature>
<dbReference type="InterPro" id="IPR050568">
    <property type="entry name" value="Transcr_DNA_Rep_Reg"/>
</dbReference>